<protein>
    <submittedName>
        <fullName evidence="1">Uncharacterized protein</fullName>
    </submittedName>
</protein>
<feature type="non-terminal residue" evidence="1">
    <location>
        <position position="1"/>
    </location>
</feature>
<organism evidence="1 2">
    <name type="scientific">Paramuricea clavata</name>
    <name type="common">Red gorgonian</name>
    <name type="synonym">Violescent sea-whip</name>
    <dbReference type="NCBI Taxonomy" id="317549"/>
    <lineage>
        <taxon>Eukaryota</taxon>
        <taxon>Metazoa</taxon>
        <taxon>Cnidaria</taxon>
        <taxon>Anthozoa</taxon>
        <taxon>Octocorallia</taxon>
        <taxon>Malacalcyonacea</taxon>
        <taxon>Plexauridae</taxon>
        <taxon>Paramuricea</taxon>
    </lineage>
</organism>
<gene>
    <name evidence="1" type="ORF">PACLA_8A027283</name>
</gene>
<proteinExistence type="predicted"/>
<name>A0A6S7HA46_PARCT</name>
<sequence length="287" mass="32259">FYNFGGPGTKTFYRTIKCLYMNARSIVECRSTDITVSEVISELNNINPTKSSGPDNIPGILLKNTAEAITPSLCRVFNTSLGHVAMIWKRANILPVFKGDEQFLAKNYRPISLLCIVSKILERSDGQEVDAIHLDLSKAFDRVPHRLLLDKLKCYGIDGQLLEWFDSYLSDRFRHVVLDGAFSDWLPVTSGVPQGSILGPLLFVIYVIDMPNYLTSKSNLALFADDSKLYRPITSINSRHELQADLHGLNKWSKDHKIIACHLILQNAKFLECQGSGHHQIPLTIIS</sequence>
<comment type="caution">
    <text evidence="1">The sequence shown here is derived from an EMBL/GenBank/DDBJ whole genome shotgun (WGS) entry which is preliminary data.</text>
</comment>
<evidence type="ECO:0000313" key="2">
    <source>
        <dbReference type="Proteomes" id="UP001152795"/>
    </source>
</evidence>
<dbReference type="InterPro" id="IPR043502">
    <property type="entry name" value="DNA/RNA_pol_sf"/>
</dbReference>
<accession>A0A6S7HA46</accession>
<keyword evidence="2" id="KW-1185">Reference proteome</keyword>
<dbReference type="OrthoDB" id="410381at2759"/>
<dbReference type="SUPFAM" id="SSF56672">
    <property type="entry name" value="DNA/RNA polymerases"/>
    <property type="match status" value="1"/>
</dbReference>
<dbReference type="AlphaFoldDB" id="A0A6S7HA46"/>
<dbReference type="InterPro" id="IPR000477">
    <property type="entry name" value="RT_dom"/>
</dbReference>
<dbReference type="PROSITE" id="PS50878">
    <property type="entry name" value="RT_POL"/>
    <property type="match status" value="1"/>
</dbReference>
<evidence type="ECO:0000313" key="1">
    <source>
        <dbReference type="EMBL" id="CAB3993100.1"/>
    </source>
</evidence>
<dbReference type="Pfam" id="PF00078">
    <property type="entry name" value="RVT_1"/>
    <property type="match status" value="1"/>
</dbReference>
<dbReference type="PANTHER" id="PTHR33332">
    <property type="entry name" value="REVERSE TRANSCRIPTASE DOMAIN-CONTAINING PROTEIN"/>
    <property type="match status" value="1"/>
</dbReference>
<dbReference type="EMBL" id="CACRXK020002184">
    <property type="protein sequence ID" value="CAB3993100.1"/>
    <property type="molecule type" value="Genomic_DNA"/>
</dbReference>
<dbReference type="Proteomes" id="UP001152795">
    <property type="component" value="Unassembled WGS sequence"/>
</dbReference>
<reference evidence="1" key="1">
    <citation type="submission" date="2020-04" db="EMBL/GenBank/DDBJ databases">
        <authorList>
            <person name="Alioto T."/>
            <person name="Alioto T."/>
            <person name="Gomez Garrido J."/>
        </authorList>
    </citation>
    <scope>NUCLEOTIDE SEQUENCE</scope>
    <source>
        <strain evidence="1">A484AB</strain>
    </source>
</reference>